<reference evidence="2" key="1">
    <citation type="journal article" date="2020" name="Cell">
        <title>Large-Scale Comparative Analyses of Tick Genomes Elucidate Their Genetic Diversity and Vector Capacities.</title>
        <authorList>
            <consortium name="Tick Genome and Microbiome Consortium (TIGMIC)"/>
            <person name="Jia N."/>
            <person name="Wang J."/>
            <person name="Shi W."/>
            <person name="Du L."/>
            <person name="Sun Y."/>
            <person name="Zhan W."/>
            <person name="Jiang J.F."/>
            <person name="Wang Q."/>
            <person name="Zhang B."/>
            <person name="Ji P."/>
            <person name="Bell-Sakyi L."/>
            <person name="Cui X.M."/>
            <person name="Yuan T.T."/>
            <person name="Jiang B.G."/>
            <person name="Yang W.F."/>
            <person name="Lam T.T."/>
            <person name="Chang Q.C."/>
            <person name="Ding S.J."/>
            <person name="Wang X.J."/>
            <person name="Zhu J.G."/>
            <person name="Ruan X.D."/>
            <person name="Zhao L."/>
            <person name="Wei J.T."/>
            <person name="Ye R.Z."/>
            <person name="Que T.C."/>
            <person name="Du C.H."/>
            <person name="Zhou Y.H."/>
            <person name="Cheng J.X."/>
            <person name="Dai P.F."/>
            <person name="Guo W.B."/>
            <person name="Han X.H."/>
            <person name="Huang E.J."/>
            <person name="Li L.F."/>
            <person name="Wei W."/>
            <person name="Gao Y.C."/>
            <person name="Liu J.Z."/>
            <person name="Shao H.Z."/>
            <person name="Wang X."/>
            <person name="Wang C.C."/>
            <person name="Yang T.C."/>
            <person name="Huo Q.B."/>
            <person name="Li W."/>
            <person name="Chen H.Y."/>
            <person name="Chen S.E."/>
            <person name="Zhou L.G."/>
            <person name="Ni X.B."/>
            <person name="Tian J.H."/>
            <person name="Sheng Y."/>
            <person name="Liu T."/>
            <person name="Pan Y.S."/>
            <person name="Xia L.Y."/>
            <person name="Li J."/>
            <person name="Zhao F."/>
            <person name="Cao W.C."/>
        </authorList>
    </citation>
    <scope>NUCLEOTIDE SEQUENCE</scope>
    <source>
        <strain evidence="2">Rmic-2018</strain>
    </source>
</reference>
<dbReference type="Proteomes" id="UP000821866">
    <property type="component" value="Chromosome 3"/>
</dbReference>
<keyword evidence="1" id="KW-1133">Transmembrane helix</keyword>
<accession>A0A9J6EAB8</accession>
<gene>
    <name evidence="2" type="ORF">HPB51_015209</name>
</gene>
<dbReference type="PANTHER" id="PTHR37557">
    <property type="entry name" value="115 KDA PROTEIN IN TYPE-1 RETROTRANSPOSABLE ELEMENT R1DM-LIKE PROTEIN-RELATED-RELATED"/>
    <property type="match status" value="1"/>
</dbReference>
<dbReference type="EMBL" id="JABSTU010000005">
    <property type="protein sequence ID" value="KAH8031274.1"/>
    <property type="molecule type" value="Genomic_DNA"/>
</dbReference>
<dbReference type="AlphaFoldDB" id="A0A9J6EAB8"/>
<evidence type="ECO:0000256" key="1">
    <source>
        <dbReference type="SAM" id="Phobius"/>
    </source>
</evidence>
<comment type="caution">
    <text evidence="2">The sequence shown here is derived from an EMBL/GenBank/DDBJ whole genome shotgun (WGS) entry which is preliminary data.</text>
</comment>
<feature type="transmembrane region" description="Helical" evidence="1">
    <location>
        <begin position="126"/>
        <end position="146"/>
    </location>
</feature>
<reference evidence="2" key="2">
    <citation type="submission" date="2021-09" db="EMBL/GenBank/DDBJ databases">
        <authorList>
            <person name="Jia N."/>
            <person name="Wang J."/>
            <person name="Shi W."/>
            <person name="Du L."/>
            <person name="Sun Y."/>
            <person name="Zhan W."/>
            <person name="Jiang J."/>
            <person name="Wang Q."/>
            <person name="Zhang B."/>
            <person name="Ji P."/>
            <person name="Sakyi L.B."/>
            <person name="Cui X."/>
            <person name="Yuan T."/>
            <person name="Jiang B."/>
            <person name="Yang W."/>
            <person name="Lam T.T.-Y."/>
            <person name="Chang Q."/>
            <person name="Ding S."/>
            <person name="Wang X."/>
            <person name="Zhu J."/>
            <person name="Ruan X."/>
            <person name="Zhao L."/>
            <person name="Wei J."/>
            <person name="Que T."/>
            <person name="Du C."/>
            <person name="Cheng J."/>
            <person name="Dai P."/>
            <person name="Han X."/>
            <person name="Huang E."/>
            <person name="Gao Y."/>
            <person name="Liu J."/>
            <person name="Shao H."/>
            <person name="Ye R."/>
            <person name="Li L."/>
            <person name="Wei W."/>
            <person name="Wang X."/>
            <person name="Wang C."/>
            <person name="Huo Q."/>
            <person name="Li W."/>
            <person name="Guo W."/>
            <person name="Chen H."/>
            <person name="Chen S."/>
            <person name="Zhou L."/>
            <person name="Zhou L."/>
            <person name="Ni X."/>
            <person name="Tian J."/>
            <person name="Zhou Y."/>
            <person name="Sheng Y."/>
            <person name="Liu T."/>
            <person name="Pan Y."/>
            <person name="Xia L."/>
            <person name="Li J."/>
            <person name="Zhao F."/>
            <person name="Cao W."/>
        </authorList>
    </citation>
    <scope>NUCLEOTIDE SEQUENCE</scope>
    <source>
        <strain evidence="2">Rmic-2018</strain>
        <tissue evidence="2">Larvae</tissue>
    </source>
</reference>
<proteinExistence type="predicted"/>
<organism evidence="2 3">
    <name type="scientific">Rhipicephalus microplus</name>
    <name type="common">Cattle tick</name>
    <name type="synonym">Boophilus microplus</name>
    <dbReference type="NCBI Taxonomy" id="6941"/>
    <lineage>
        <taxon>Eukaryota</taxon>
        <taxon>Metazoa</taxon>
        <taxon>Ecdysozoa</taxon>
        <taxon>Arthropoda</taxon>
        <taxon>Chelicerata</taxon>
        <taxon>Arachnida</taxon>
        <taxon>Acari</taxon>
        <taxon>Parasitiformes</taxon>
        <taxon>Ixodida</taxon>
        <taxon>Ixodoidea</taxon>
        <taxon>Ixodidae</taxon>
        <taxon>Rhipicephalinae</taxon>
        <taxon>Rhipicephalus</taxon>
        <taxon>Boophilus</taxon>
    </lineage>
</organism>
<evidence type="ECO:0000313" key="2">
    <source>
        <dbReference type="EMBL" id="KAH8031274.1"/>
    </source>
</evidence>
<sequence>MTLTIIPSGREKKAKVDTQRVYRIAGEPIRNIFYTIVWKYLGIRFDGTMPNNNTVRNDLRILPAHLARTALKPQQRLVALRCYLLPRPIHRLVLGPISAKLLKALDKIVRASVRTWLSLPHDVSIGFLYVPIPVGGLGLMCLRFSIPYMKTYRVDRLLYSDHYQCTVAVTKDFIRKALRQAQNLTQFGGDVFGSVAAARKYWTRNLHSNFDGRPLSQCPTASGSMAWLGEGTTFLKGIEFIDLANFHIATISNLTCLTWPVHLTTQSRWL</sequence>
<keyword evidence="1" id="KW-0472">Membrane</keyword>
<evidence type="ECO:0000313" key="3">
    <source>
        <dbReference type="Proteomes" id="UP000821866"/>
    </source>
</evidence>
<protein>
    <submittedName>
        <fullName evidence="2">Uncharacterized protein</fullName>
    </submittedName>
</protein>
<keyword evidence="1" id="KW-0812">Transmembrane</keyword>
<keyword evidence="3" id="KW-1185">Reference proteome</keyword>
<name>A0A9J6EAB8_RHIMP</name>
<dbReference type="PANTHER" id="PTHR37557:SF4">
    <property type="entry name" value="CCHC-TYPE DOMAIN-CONTAINING PROTEIN"/>
    <property type="match status" value="1"/>
</dbReference>